<protein>
    <submittedName>
        <fullName evidence="1">Uncharacterized protein</fullName>
    </submittedName>
</protein>
<dbReference type="EMBL" id="CP096984">
    <property type="protein sequence ID" value="URZ13914.1"/>
    <property type="molecule type" value="Genomic_DNA"/>
</dbReference>
<geneLocation type="plasmid" evidence="1 2">
    <name>p330</name>
</geneLocation>
<accession>A0A1S8L1U2</accession>
<name>A0A1S8L1U2_9CLOT</name>
<sequence length="518" mass="59602">MVLPTKLHEDYVRNVNTIRIGKTVPANAVNLAYYYNRTSKKTNFIISDSVKNSSKPAQKWLTKRGILLGDMDSLPKSLYYNASDYSGQLKRKFIEWSFNKTEEKEIKESTITLNKVEGNLETNIVDGIYSGTQYLMEAEINTTETQNISRSILVYKQCNEEQVILSDSNMYTFPDNISYNKNGFRGVLYKNGEMQVETMFASDMEPDSNNNLKPVTSVKYKLTQRYSAVLSMESKKLISLPLKYNVTAHYKGVLTHSTNEYSAIALYSGNISEDKETHANEIRLKAPEETEVLENWYPIIQFGEKSITYRGFYDAIGNFIDLDLNPNMYHSYTDNSSASYTRKPVYTLINKEIYFFQKKDNSFYHKIGISTADETDDITIGSISFRQTSYFRSTVLMDSRTKGGGLICEIDEALRKKLEPEADYYWDIGYYDGRPYMENAVIIIRLDRRLLKEFGGSFTTDEVEAVVHKWIAFGVSPIIEYVKTYSKEELPQSSLKVDFSYENKLDFVPYAFSALVKE</sequence>
<evidence type="ECO:0000313" key="2">
    <source>
        <dbReference type="Proteomes" id="UP000190951"/>
    </source>
</evidence>
<keyword evidence="1" id="KW-0614">Plasmid</keyword>
<gene>
    <name evidence="1" type="ORF">CROST_046920</name>
</gene>
<organism evidence="1 2">
    <name type="scientific">Clostridium felsineum</name>
    <dbReference type="NCBI Taxonomy" id="36839"/>
    <lineage>
        <taxon>Bacteria</taxon>
        <taxon>Bacillati</taxon>
        <taxon>Bacillota</taxon>
        <taxon>Clostridia</taxon>
        <taxon>Eubacteriales</taxon>
        <taxon>Clostridiaceae</taxon>
        <taxon>Clostridium</taxon>
    </lineage>
</organism>
<dbReference type="KEGG" id="crw:CROST_046920"/>
<dbReference type="AlphaFoldDB" id="A0A1S8L1U2"/>
<dbReference type="Proteomes" id="UP000190951">
    <property type="component" value="Plasmid p330"/>
</dbReference>
<evidence type="ECO:0000313" key="1">
    <source>
        <dbReference type="EMBL" id="URZ13914.1"/>
    </source>
</evidence>
<dbReference type="RefSeq" id="WP_077832549.1">
    <property type="nucleotide sequence ID" value="NZ_CP096984.1"/>
</dbReference>
<keyword evidence="2" id="KW-1185">Reference proteome</keyword>
<reference evidence="1 2" key="1">
    <citation type="submission" date="2022-04" db="EMBL/GenBank/DDBJ databases">
        <title>Genome sequence of C. roseum typestrain.</title>
        <authorList>
            <person name="Poehlein A."/>
            <person name="Schoch T."/>
            <person name="Duerre P."/>
            <person name="Daniel R."/>
        </authorList>
    </citation>
    <scope>NUCLEOTIDE SEQUENCE [LARGE SCALE GENOMIC DNA]</scope>
    <source>
        <strain evidence="1 2">DSM 7320</strain>
        <plasmid evidence="1 2">p330</plasmid>
    </source>
</reference>
<proteinExistence type="predicted"/>
<dbReference type="STRING" id="84029.CROST_31790"/>